<comment type="caution">
    <text evidence="1">The sequence shown here is derived from an EMBL/GenBank/DDBJ whole genome shotgun (WGS) entry which is preliminary data.</text>
</comment>
<keyword evidence="2" id="KW-1185">Reference proteome</keyword>
<dbReference type="AlphaFoldDB" id="A0A1S1Q3Y9"/>
<evidence type="ECO:0000313" key="2">
    <source>
        <dbReference type="Proteomes" id="UP000179769"/>
    </source>
</evidence>
<reference evidence="2" key="1">
    <citation type="submission" date="2016-07" db="EMBL/GenBank/DDBJ databases">
        <title>Frankia sp. NRRL B-16219 Genome sequencing.</title>
        <authorList>
            <person name="Ghodhbane-Gtari F."/>
            <person name="Swanson E."/>
            <person name="Gueddou A."/>
            <person name="Louati M."/>
            <person name="Nouioui I."/>
            <person name="Hezbri K."/>
            <person name="Abebe-Akele F."/>
            <person name="Simpson S."/>
            <person name="Morris K."/>
            <person name="Thomas K."/>
            <person name="Gtari M."/>
            <person name="Tisa L.S."/>
        </authorList>
    </citation>
    <scope>NUCLEOTIDE SEQUENCE [LARGE SCALE GENOMIC DNA]</scope>
    <source>
        <strain evidence="2">NRRL B-16219</strain>
    </source>
</reference>
<name>A0A1S1Q3Y9_9ACTN</name>
<dbReference type="EMBL" id="MAXA01000213">
    <property type="protein sequence ID" value="OHV28316.1"/>
    <property type="molecule type" value="Genomic_DNA"/>
</dbReference>
<evidence type="ECO:0000313" key="1">
    <source>
        <dbReference type="EMBL" id="OHV28316.1"/>
    </source>
</evidence>
<dbReference type="Proteomes" id="UP000179769">
    <property type="component" value="Unassembled WGS sequence"/>
</dbReference>
<organism evidence="1 2">
    <name type="scientific">Parafrankia soli</name>
    <dbReference type="NCBI Taxonomy" id="2599596"/>
    <lineage>
        <taxon>Bacteria</taxon>
        <taxon>Bacillati</taxon>
        <taxon>Actinomycetota</taxon>
        <taxon>Actinomycetes</taxon>
        <taxon>Frankiales</taxon>
        <taxon>Frankiaceae</taxon>
        <taxon>Parafrankia</taxon>
    </lineage>
</organism>
<sequence length="163" mass="16575">MRKGMGRSAALLAMSSAATVILSFGPGLTAAHADIFDDKGRCDDKKSEEWDIFGDKDRDDKDREGDKEARAFVDDKDAVKDDRDKDDDWFDDKDKDRDCPVGVVAGAGVGVGAGAGGAPVGGVGAGGGGTADSGNSPLLPIAGAGLGAILIGAGMRRRGHGSI</sequence>
<gene>
    <name evidence="1" type="ORF">BBK14_04020</name>
</gene>
<proteinExistence type="predicted"/>
<accession>A0A1S1Q3Y9</accession>
<protein>
    <submittedName>
        <fullName evidence="1">Uncharacterized protein</fullName>
    </submittedName>
</protein>